<feature type="compositionally biased region" description="Basic and acidic residues" evidence="1">
    <location>
        <begin position="1"/>
        <end position="25"/>
    </location>
</feature>
<keyword evidence="3" id="KW-1185">Reference proteome</keyword>
<protein>
    <submittedName>
        <fullName evidence="2">Uncharacterized protein</fullName>
    </submittedName>
</protein>
<feature type="region of interest" description="Disordered" evidence="1">
    <location>
        <begin position="1"/>
        <end position="175"/>
    </location>
</feature>
<evidence type="ECO:0000313" key="3">
    <source>
        <dbReference type="Proteomes" id="UP000256328"/>
    </source>
</evidence>
<feature type="compositionally biased region" description="Polar residues" evidence="1">
    <location>
        <begin position="84"/>
        <end position="95"/>
    </location>
</feature>
<proteinExistence type="predicted"/>
<evidence type="ECO:0000313" key="2">
    <source>
        <dbReference type="EMBL" id="RDW61417.1"/>
    </source>
</evidence>
<name>A0A3D8QI53_9HELO</name>
<dbReference type="AlphaFoldDB" id="A0A3D8QI53"/>
<accession>A0A3D8QI53</accession>
<organism evidence="2 3">
    <name type="scientific">Coleophoma crateriformis</name>
    <dbReference type="NCBI Taxonomy" id="565419"/>
    <lineage>
        <taxon>Eukaryota</taxon>
        <taxon>Fungi</taxon>
        <taxon>Dikarya</taxon>
        <taxon>Ascomycota</taxon>
        <taxon>Pezizomycotina</taxon>
        <taxon>Leotiomycetes</taxon>
        <taxon>Helotiales</taxon>
        <taxon>Dermateaceae</taxon>
        <taxon>Coleophoma</taxon>
    </lineage>
</organism>
<dbReference type="Proteomes" id="UP000256328">
    <property type="component" value="Unassembled WGS sequence"/>
</dbReference>
<dbReference type="EMBL" id="PDLN01000018">
    <property type="protein sequence ID" value="RDW61417.1"/>
    <property type="molecule type" value="Genomic_DNA"/>
</dbReference>
<gene>
    <name evidence="2" type="ORF">BP5796_11309</name>
</gene>
<reference evidence="2 3" key="1">
    <citation type="journal article" date="2018" name="IMA Fungus">
        <title>IMA Genome-F 9: Draft genome sequence of Annulohypoxylon stygium, Aspergillus mulundensis, Berkeleyomyces basicola (syn. Thielaviopsis basicola), Ceratocystis smalleyi, two Cercospora beticola strains, Coleophoma cylindrospora, Fusarium fracticaudum, Phialophora cf. hyalina, and Morchella septimelata.</title>
        <authorList>
            <person name="Wingfield B.D."/>
            <person name="Bills G.F."/>
            <person name="Dong Y."/>
            <person name="Huang W."/>
            <person name="Nel W.J."/>
            <person name="Swalarsk-Parry B.S."/>
            <person name="Vaghefi N."/>
            <person name="Wilken P.M."/>
            <person name="An Z."/>
            <person name="de Beer Z.W."/>
            <person name="De Vos L."/>
            <person name="Chen L."/>
            <person name="Duong T.A."/>
            <person name="Gao Y."/>
            <person name="Hammerbacher A."/>
            <person name="Kikkert J.R."/>
            <person name="Li Y."/>
            <person name="Li H."/>
            <person name="Li K."/>
            <person name="Li Q."/>
            <person name="Liu X."/>
            <person name="Ma X."/>
            <person name="Naidoo K."/>
            <person name="Pethybridge S.J."/>
            <person name="Sun J."/>
            <person name="Steenkamp E.T."/>
            <person name="van der Nest M.A."/>
            <person name="van Wyk S."/>
            <person name="Wingfield M.J."/>
            <person name="Xiong C."/>
            <person name="Yue Q."/>
            <person name="Zhang X."/>
        </authorList>
    </citation>
    <scope>NUCLEOTIDE SEQUENCE [LARGE SCALE GENOMIC DNA]</scope>
    <source>
        <strain evidence="2 3">BP5796</strain>
    </source>
</reference>
<sequence>MRQDSKCYHITKPNEIDVRPHHNPDLRPQPQPLKKKKLKKTERPKSPKAQTPNTPHACSPKPNIQNPDPLQPQENPPSTRHPPTHQTSTVTSQPPKVTHPTNHTPRPNPQLPPTSTQVPLLLLLRHASRGPSTPHTLQAPKIAAQESEGADGEEEGGKVDDDGNFQDGGEGGEEV</sequence>
<evidence type="ECO:0000256" key="1">
    <source>
        <dbReference type="SAM" id="MobiDB-lite"/>
    </source>
</evidence>
<feature type="compositionally biased region" description="Basic residues" evidence="1">
    <location>
        <begin position="33"/>
        <end position="42"/>
    </location>
</feature>
<comment type="caution">
    <text evidence="2">The sequence shown here is derived from an EMBL/GenBank/DDBJ whole genome shotgun (WGS) entry which is preliminary data.</text>
</comment>
<feature type="compositionally biased region" description="Polar residues" evidence="1">
    <location>
        <begin position="49"/>
        <end position="78"/>
    </location>
</feature>